<evidence type="ECO:0000313" key="3">
    <source>
        <dbReference type="Proteomes" id="UP001301769"/>
    </source>
</evidence>
<feature type="non-terminal residue" evidence="2">
    <location>
        <position position="1"/>
    </location>
</feature>
<organism evidence="2 3">
    <name type="scientific">Rhypophila decipiens</name>
    <dbReference type="NCBI Taxonomy" id="261697"/>
    <lineage>
        <taxon>Eukaryota</taxon>
        <taxon>Fungi</taxon>
        <taxon>Dikarya</taxon>
        <taxon>Ascomycota</taxon>
        <taxon>Pezizomycotina</taxon>
        <taxon>Sordariomycetes</taxon>
        <taxon>Sordariomycetidae</taxon>
        <taxon>Sordariales</taxon>
        <taxon>Naviculisporaceae</taxon>
        <taxon>Rhypophila</taxon>
    </lineage>
</organism>
<evidence type="ECO:0000313" key="2">
    <source>
        <dbReference type="EMBL" id="KAK4205984.1"/>
    </source>
</evidence>
<feature type="region of interest" description="Disordered" evidence="1">
    <location>
        <begin position="29"/>
        <end position="53"/>
    </location>
</feature>
<keyword evidence="3" id="KW-1185">Reference proteome</keyword>
<evidence type="ECO:0000256" key="1">
    <source>
        <dbReference type="SAM" id="MobiDB-lite"/>
    </source>
</evidence>
<dbReference type="AlphaFoldDB" id="A0AAN6XSB6"/>
<proteinExistence type="predicted"/>
<gene>
    <name evidence="2" type="ORF">QBC37DRAFT_157714</name>
</gene>
<reference evidence="2" key="1">
    <citation type="journal article" date="2023" name="Mol. Phylogenet. Evol.">
        <title>Genome-scale phylogeny and comparative genomics of the fungal order Sordariales.</title>
        <authorList>
            <person name="Hensen N."/>
            <person name="Bonometti L."/>
            <person name="Westerberg I."/>
            <person name="Brannstrom I.O."/>
            <person name="Guillou S."/>
            <person name="Cros-Aarteil S."/>
            <person name="Calhoun S."/>
            <person name="Haridas S."/>
            <person name="Kuo A."/>
            <person name="Mondo S."/>
            <person name="Pangilinan J."/>
            <person name="Riley R."/>
            <person name="LaButti K."/>
            <person name="Andreopoulos B."/>
            <person name="Lipzen A."/>
            <person name="Chen C."/>
            <person name="Yan M."/>
            <person name="Daum C."/>
            <person name="Ng V."/>
            <person name="Clum A."/>
            <person name="Steindorff A."/>
            <person name="Ohm R.A."/>
            <person name="Martin F."/>
            <person name="Silar P."/>
            <person name="Natvig D.O."/>
            <person name="Lalanne C."/>
            <person name="Gautier V."/>
            <person name="Ament-Velasquez S.L."/>
            <person name="Kruys A."/>
            <person name="Hutchinson M.I."/>
            <person name="Powell A.J."/>
            <person name="Barry K."/>
            <person name="Miller A.N."/>
            <person name="Grigoriev I.V."/>
            <person name="Debuchy R."/>
            <person name="Gladieux P."/>
            <person name="Hiltunen Thoren M."/>
            <person name="Johannesson H."/>
        </authorList>
    </citation>
    <scope>NUCLEOTIDE SEQUENCE</scope>
    <source>
        <strain evidence="2">PSN293</strain>
    </source>
</reference>
<dbReference type="Proteomes" id="UP001301769">
    <property type="component" value="Unassembled WGS sequence"/>
</dbReference>
<accession>A0AAN6XSB6</accession>
<name>A0AAN6XSB6_9PEZI</name>
<sequence>EINLLLTLGVGYDAISKLRETIIKDKPSVPVKNHDVKPHPLPRTGRHRPKWPSHSGVDDNGHLFSLQKAKNHARIDAGARLGHRCNWVPALRAYPHKSKEGGIPEIVLTNPEGWEFNLLDMNGYPPVQQDGKSNDVADPMDWSKELAEFQRVFGEDNYCRGLLSVLNRG</sequence>
<comment type="caution">
    <text evidence="2">The sequence shown here is derived from an EMBL/GenBank/DDBJ whole genome shotgun (WGS) entry which is preliminary data.</text>
</comment>
<protein>
    <submittedName>
        <fullName evidence="2">Uncharacterized protein</fullName>
    </submittedName>
</protein>
<feature type="compositionally biased region" description="Basic and acidic residues" evidence="1">
    <location>
        <begin position="29"/>
        <end position="38"/>
    </location>
</feature>
<dbReference type="EMBL" id="MU858566">
    <property type="protein sequence ID" value="KAK4205984.1"/>
    <property type="molecule type" value="Genomic_DNA"/>
</dbReference>
<reference evidence="2" key="2">
    <citation type="submission" date="2023-05" db="EMBL/GenBank/DDBJ databases">
        <authorList>
            <consortium name="Lawrence Berkeley National Laboratory"/>
            <person name="Steindorff A."/>
            <person name="Hensen N."/>
            <person name="Bonometti L."/>
            <person name="Westerberg I."/>
            <person name="Brannstrom I.O."/>
            <person name="Guillou S."/>
            <person name="Cros-Aarteil S."/>
            <person name="Calhoun S."/>
            <person name="Haridas S."/>
            <person name="Kuo A."/>
            <person name="Mondo S."/>
            <person name="Pangilinan J."/>
            <person name="Riley R."/>
            <person name="Labutti K."/>
            <person name="Andreopoulos B."/>
            <person name="Lipzen A."/>
            <person name="Chen C."/>
            <person name="Yanf M."/>
            <person name="Daum C."/>
            <person name="Ng V."/>
            <person name="Clum A."/>
            <person name="Ohm R."/>
            <person name="Martin F."/>
            <person name="Silar P."/>
            <person name="Natvig D."/>
            <person name="Lalanne C."/>
            <person name="Gautier V."/>
            <person name="Ament-Velasquez S.L."/>
            <person name="Kruys A."/>
            <person name="Hutchinson M.I."/>
            <person name="Powell A.J."/>
            <person name="Barry K."/>
            <person name="Miller A.N."/>
            <person name="Grigoriev I.V."/>
            <person name="Debuchy R."/>
            <person name="Gladieux P."/>
            <person name="Thoren M.H."/>
            <person name="Johannesson H."/>
        </authorList>
    </citation>
    <scope>NUCLEOTIDE SEQUENCE</scope>
    <source>
        <strain evidence="2">PSN293</strain>
    </source>
</reference>